<evidence type="ECO:0000313" key="3">
    <source>
        <dbReference type="Proteomes" id="UP000676409"/>
    </source>
</evidence>
<proteinExistence type="predicted"/>
<protein>
    <submittedName>
        <fullName evidence="2">Uncharacterized protein</fullName>
    </submittedName>
</protein>
<evidence type="ECO:0000313" key="2">
    <source>
        <dbReference type="EMBL" id="QUD88197.1"/>
    </source>
</evidence>
<dbReference type="KEGG" id="caul:KCG34_24745"/>
<name>A0A975G0F6_9CAUL</name>
<sequence length="84" mass="9516">MRVFSLYAHRVYSIVPDLVLDVVDDFDQARHLAHQILRQPPVPLAVEVREDARLLFSLDRNGVSWPARGETVQSPAGLEPDQLL</sequence>
<dbReference type="RefSeq" id="WP_211938248.1">
    <property type="nucleotide sequence ID" value="NZ_CP073078.1"/>
</dbReference>
<dbReference type="EMBL" id="CP073078">
    <property type="protein sequence ID" value="QUD88197.1"/>
    <property type="molecule type" value="Genomic_DNA"/>
</dbReference>
<feature type="region of interest" description="Disordered" evidence="1">
    <location>
        <begin position="65"/>
        <end position="84"/>
    </location>
</feature>
<reference evidence="2" key="1">
    <citation type="submission" date="2021-04" db="EMBL/GenBank/DDBJ databases">
        <title>The complete genome sequence of Caulobacter sp. S6.</title>
        <authorList>
            <person name="Tang Y."/>
            <person name="Ouyang W."/>
            <person name="Liu Q."/>
            <person name="Huang B."/>
            <person name="Guo Z."/>
            <person name="Lei P."/>
        </authorList>
    </citation>
    <scope>NUCLEOTIDE SEQUENCE</scope>
    <source>
        <strain evidence="2">S6</strain>
    </source>
</reference>
<dbReference type="AlphaFoldDB" id="A0A975G0F6"/>
<gene>
    <name evidence="2" type="ORF">KCG34_24745</name>
</gene>
<keyword evidence="3" id="KW-1185">Reference proteome</keyword>
<organism evidence="2 3">
    <name type="scientific">Phenylobacterium montanum</name>
    <dbReference type="NCBI Taxonomy" id="2823693"/>
    <lineage>
        <taxon>Bacteria</taxon>
        <taxon>Pseudomonadati</taxon>
        <taxon>Pseudomonadota</taxon>
        <taxon>Alphaproteobacteria</taxon>
        <taxon>Caulobacterales</taxon>
        <taxon>Caulobacteraceae</taxon>
        <taxon>Phenylobacterium</taxon>
    </lineage>
</organism>
<accession>A0A975G0F6</accession>
<evidence type="ECO:0000256" key="1">
    <source>
        <dbReference type="SAM" id="MobiDB-lite"/>
    </source>
</evidence>
<dbReference type="Proteomes" id="UP000676409">
    <property type="component" value="Chromosome"/>
</dbReference>